<dbReference type="RefSeq" id="WP_183499729.1">
    <property type="nucleotide sequence ID" value="NZ_BAABCO010000002.1"/>
</dbReference>
<sequence length="1996" mass="205168">MRRRTVVGVGAGAAAIALVAGLSIAWPGLDAQDTPPRDPAVWVLQADGLRYARVNTAVGELDTVRAVANPSRIVEADTGAYMFTDSDSKMIRIDESIPGDLDAQGLEAAATAPPGTQETVSAGDFVVFRTDAGAIYAGRLSTQSYAEVDPFGTPDDETPPYVADAVTVDERGILFSYSAAADTVLRFDIAASTVLSEDPVDADADLPALTSAGDDWVLVDTDDGRYWTDETDGAADAGTTGAVVLSRPAPQSGSVYLADETGLVRVPVDGDPAEPAFGDATTPRGTPARPVLRGERVYAAWLPEGEGPGTLWDSETARPLDYGGLTLPAQRRPTLVDTGDALILNDARSGWVWTVDDARLLPSSQDWELEDTAPTTAEPSEQEPPAVIDPRPPVAEPDAFGVRPGALVSLPVLLNDHDPNEDVLAIGPDSVTGLDPSFGVVTATDDRQRLAVRVAADATGTATFEYAVTDGTADDGLTSEPATVTLTVAADSANSAPVWCGVAGCEQEAPRPSVARGGTVTVPVLGGWVDPEGDPIMLLDVHNAGGVGSLASTPAGEIVYQHSDDGSERDQVISLAYTVADARGAQATASLPVRVLGAAQPQIQSFAVVDIVGARLTVDVADHVTGTAGDVLLTAARVLDDATATATVVGGTTQFDFSAAEPGTYRVSVTVTSAGGEATGLARITLLPADAPPNLSTAPVVAFVRPQADATVDVFAAVSNPTRRVLLLSDVVAHPTPGATLSVDAVAQSQLRVSGTTASNESGILGTVSYRVSDGTNDAGAAVEGLATVYLLPPAPEAAPIAVDDTVVVRVGSQIDIPVLANDLAPSGGRPRIDPETIVSSSRSALAFASGDLLRYLAPGTPGDYTVEYGVFTTGAPSLADTATVRVRVLADDANRPPLPSGLSGRVLSGLSTTIAFDGFGMDPDGDVVRLEGIVEQPDVGSAAISADGTSIVYTSVAGDSGQHSFRYRVVDAAGATGEGVVRVGVLSGDANPSPVTYTDYVHVQAGADNVIRVQPLANDLDPTLGELRLTGVRPDVPETALDGTPAPEYELLAERIESVGDDTVTIEAGTEPGTMAFLYDVESSSGNTARGLIVVKVVRERVPAYPIVGDTVLTAEDREDFATGVDVLGGRVVWEGGEIADLTLGLWGSPDGVRVSGNRIRGELTDQARLIPFSVTGQTGTDTITTYAFLRVPAAADPTLALRSGAPPLQVDEGGEATADMSDLVARPRDTLVDVGDVRASGARAGAVCEADSGTRIRYIADEGAPWTDACVVSVRLAGQRAWTVLSVPVVVTPVDPQPTLTAASVTVGPGETMTYDVADMTSWQGDPEPIAYRIEDTAASITATLDGSRLTLTGLDDAVPGTSEYVMVSVTSHTGVAPARLMVRVGAAPSALPRGGTVDGQCSQADGSSCTIPVTGAAGEVNPLPGTPLKVVGVSRSGTCAGVTFAVASASAIRATWTDETAGATCTAAFTVQDAQGRQSAGDREGTLTLDLRGFPRAPASLSQTAYADGSLTLRVDPGAARSAYPALTGFELRRDGAVVAQCTAAGVCPELKAPNGEQRTYEAFAVNAVGSSATSVRTTAWAYDPPAAPTGLRSVPVVTAGEGKIASLTISGVDAADTGTLEISSPAGETIRVTVPTGQTELVVPGFRVGSNTATTVTVTPRSRFDVPPGTGAGPPTGVLTGVANGVGAPTDLVLSLTATSTGGGRTEVAAAGAAVSGGDGAQLRWGIVADGETCTVSVDGQKRTFRGLPDGRLYTFVLCVESWYDGRSYGRATVRGEVRAVQSTEAPKGYTFVVGPTAHVDGLRAAWTIDSAPRSSETIPNENDVVFDGYPTGVFDADPGIRVRYEHRSGWWQSAWGTVAPARGSAPYQVQARWWVDSCAGGATLAPQSSSTGGRGTVGFSSRDLTYYDAEGRVLPRDGNTWLVPDAAVRVEGIRVEVRWPGAWNLDAATASFSATCTPAPVPEPTPEPTPDPTPTDPVPTDPDQADPAPAG</sequence>
<gene>
    <name evidence="2" type="ORF">BKA10_001946</name>
</gene>
<organism evidence="2 3">
    <name type="scientific">Microbacterium invictum</name>
    <dbReference type="NCBI Taxonomy" id="515415"/>
    <lineage>
        <taxon>Bacteria</taxon>
        <taxon>Bacillati</taxon>
        <taxon>Actinomycetota</taxon>
        <taxon>Actinomycetes</taxon>
        <taxon>Micrococcales</taxon>
        <taxon>Microbacteriaceae</taxon>
        <taxon>Microbacterium</taxon>
    </lineage>
</organism>
<dbReference type="Pfam" id="PF17963">
    <property type="entry name" value="Big_9"/>
    <property type="match status" value="3"/>
</dbReference>
<evidence type="ECO:0008006" key="4">
    <source>
        <dbReference type="Google" id="ProtNLM"/>
    </source>
</evidence>
<evidence type="ECO:0000313" key="2">
    <source>
        <dbReference type="EMBL" id="MBB4140152.1"/>
    </source>
</evidence>
<dbReference type="Proteomes" id="UP000549113">
    <property type="component" value="Unassembled WGS sequence"/>
</dbReference>
<reference evidence="2 3" key="1">
    <citation type="submission" date="2020-08" db="EMBL/GenBank/DDBJ databases">
        <title>Sequencing the genomes of 1000 actinobacteria strains.</title>
        <authorList>
            <person name="Klenk H.-P."/>
        </authorList>
    </citation>
    <scope>NUCLEOTIDE SEQUENCE [LARGE SCALE GENOMIC DNA]</scope>
    <source>
        <strain evidence="2 3">DSM 19600</strain>
    </source>
</reference>
<comment type="caution">
    <text evidence="2">The sequence shown here is derived from an EMBL/GenBank/DDBJ whole genome shotgun (WGS) entry which is preliminary data.</text>
</comment>
<dbReference type="EMBL" id="JACIFH010000001">
    <property type="protein sequence ID" value="MBB4140152.1"/>
    <property type="molecule type" value="Genomic_DNA"/>
</dbReference>
<feature type="region of interest" description="Disordered" evidence="1">
    <location>
        <begin position="1959"/>
        <end position="1996"/>
    </location>
</feature>
<protein>
    <recommendedName>
        <fullName evidence="4">Fibronectin type-III domain-containing protein</fullName>
    </recommendedName>
</protein>
<feature type="compositionally biased region" description="Low complexity" evidence="1">
    <location>
        <begin position="1986"/>
        <end position="1996"/>
    </location>
</feature>
<name>A0AA40SPQ8_9MICO</name>
<keyword evidence="3" id="KW-1185">Reference proteome</keyword>
<proteinExistence type="predicted"/>
<evidence type="ECO:0000256" key="1">
    <source>
        <dbReference type="SAM" id="MobiDB-lite"/>
    </source>
</evidence>
<accession>A0AA40SPQ8</accession>
<dbReference type="Gene3D" id="2.60.40.3440">
    <property type="match status" value="1"/>
</dbReference>
<feature type="compositionally biased region" description="Pro residues" evidence="1">
    <location>
        <begin position="1964"/>
        <end position="1985"/>
    </location>
</feature>
<evidence type="ECO:0000313" key="3">
    <source>
        <dbReference type="Proteomes" id="UP000549113"/>
    </source>
</evidence>
<feature type="region of interest" description="Disordered" evidence="1">
    <location>
        <begin position="364"/>
        <end position="397"/>
    </location>
</feature>